<protein>
    <submittedName>
        <fullName evidence="2">Uncharacterized protein</fullName>
    </submittedName>
</protein>
<dbReference type="SUPFAM" id="SSF57997">
    <property type="entry name" value="Tropomyosin"/>
    <property type="match status" value="1"/>
</dbReference>
<evidence type="ECO:0000313" key="2">
    <source>
        <dbReference type="EMBL" id="QGG95776.1"/>
    </source>
</evidence>
<evidence type="ECO:0000313" key="3">
    <source>
        <dbReference type="Proteomes" id="UP000334019"/>
    </source>
</evidence>
<sequence length="275" mass="29282">MADDVRDRPDVDALYALDPSEFVAARNALVKELKASGEKDVAAEVGRLKKPSKLAWAVNSVARAEPDLIEELREAGAELRDRQDEALAGGDADALRAATVSRRDVVRRLTRLVVELAGEAHREEAAATFEAASVDAEHGAELVAGRLTSALERPSDLGFLGLLGAAGEGAPPRRRAPAPARRGKAPAPAEPVRIDTKRIQKLERALASAEDARADAEHAVERAEREQEEAAEALAAAQERVEAAERQLDEATDARHAAERAVAAARAELDAVQGN</sequence>
<dbReference type="AlphaFoldDB" id="A0A5Q2RMZ4"/>
<evidence type="ECO:0000256" key="1">
    <source>
        <dbReference type="SAM" id="MobiDB-lite"/>
    </source>
</evidence>
<dbReference type="Proteomes" id="UP000334019">
    <property type="component" value="Chromosome"/>
</dbReference>
<dbReference type="EMBL" id="CP045851">
    <property type="protein sequence ID" value="QGG95776.1"/>
    <property type="molecule type" value="Genomic_DNA"/>
</dbReference>
<dbReference type="KEGG" id="atq:GH723_12085"/>
<feature type="compositionally biased region" description="Basic residues" evidence="1">
    <location>
        <begin position="172"/>
        <end position="184"/>
    </location>
</feature>
<feature type="compositionally biased region" description="Basic and acidic residues" evidence="1">
    <location>
        <begin position="192"/>
        <end position="225"/>
    </location>
</feature>
<gene>
    <name evidence="2" type="ORF">GH723_12085</name>
</gene>
<organism evidence="2 3">
    <name type="scientific">Actinomarinicola tropica</name>
    <dbReference type="NCBI Taxonomy" id="2789776"/>
    <lineage>
        <taxon>Bacteria</taxon>
        <taxon>Bacillati</taxon>
        <taxon>Actinomycetota</taxon>
        <taxon>Acidimicrobiia</taxon>
        <taxon>Acidimicrobiales</taxon>
        <taxon>Iamiaceae</taxon>
        <taxon>Actinomarinicola</taxon>
    </lineage>
</organism>
<reference evidence="2 3" key="1">
    <citation type="submission" date="2019-11" db="EMBL/GenBank/DDBJ databases">
        <authorList>
            <person name="He Y."/>
        </authorList>
    </citation>
    <scope>NUCLEOTIDE SEQUENCE [LARGE SCALE GENOMIC DNA]</scope>
    <source>
        <strain evidence="2 3">SCSIO 58843</strain>
    </source>
</reference>
<keyword evidence="3" id="KW-1185">Reference proteome</keyword>
<feature type="compositionally biased region" description="Basic and acidic residues" evidence="1">
    <location>
        <begin position="239"/>
        <end position="259"/>
    </location>
</feature>
<proteinExistence type="predicted"/>
<name>A0A5Q2RMZ4_9ACTN</name>
<dbReference type="RefSeq" id="WP_153759882.1">
    <property type="nucleotide sequence ID" value="NZ_CP045851.1"/>
</dbReference>
<feature type="region of interest" description="Disordered" evidence="1">
    <location>
        <begin position="164"/>
        <end position="259"/>
    </location>
</feature>
<accession>A0A5Q2RMZ4</accession>